<feature type="binding site" evidence="4">
    <location>
        <begin position="101"/>
        <end position="102"/>
    </location>
    <ligand>
        <name>substrate</name>
    </ligand>
</feature>
<keyword evidence="5" id="KW-1185">Reference proteome</keyword>
<dbReference type="CDD" id="cd00756">
    <property type="entry name" value="MoaE"/>
    <property type="match status" value="1"/>
</dbReference>
<proteinExistence type="inferred from homology"/>
<dbReference type="RefSeq" id="XP_017020669.1">
    <property type="nucleotide sequence ID" value="XM_017165180.3"/>
</dbReference>
<evidence type="ECO:0000256" key="3">
    <source>
        <dbReference type="ARBA" id="ARBA00023150"/>
    </source>
</evidence>
<dbReference type="OrthoDB" id="5531344at2759"/>
<dbReference type="EC" id="2.8.1.12" evidence="4"/>
<dbReference type="InterPro" id="IPR036563">
    <property type="entry name" value="MoaE_sf"/>
</dbReference>
<keyword evidence="2 4" id="KW-0808">Transferase</keyword>
<comment type="similarity">
    <text evidence="4">Belongs to the MoaE family. MOCS2B subfamily.</text>
</comment>
<protein>
    <recommendedName>
        <fullName evidence="4">Molybdopterin synthase catalytic subunit</fullName>
        <ecNumber evidence="4">2.8.1.12</ecNumber>
    </recommendedName>
    <alternativeName>
        <fullName evidence="4">Molybdenum cofactor synthesis protein 2 large subunit</fullName>
    </alternativeName>
    <alternativeName>
        <fullName evidence="4">Molybdenum cofactor synthesis protein 2B</fullName>
        <shortName evidence="4">MOCS2B</shortName>
    </alternativeName>
</protein>
<dbReference type="Pfam" id="PF02391">
    <property type="entry name" value="MoaE"/>
    <property type="match status" value="1"/>
</dbReference>
<dbReference type="InterPro" id="IPR003448">
    <property type="entry name" value="Mopterin_biosynth_MoaE"/>
</dbReference>
<evidence type="ECO:0000313" key="6">
    <source>
        <dbReference type="RefSeq" id="XP_017020669.1"/>
    </source>
</evidence>
<comment type="function">
    <text evidence="4">Catalytic subunit of the molybdopterin synthase complex, a complex that catalyzes the conversion of precursor Z into molybdopterin. Acts by mediating the incorporation of 2 sulfur atoms from thiocarboxylated MOCS2A into precursor Z to generate a dithiolene group.</text>
</comment>
<dbReference type="InterPro" id="IPR028888">
    <property type="entry name" value="MOCS2B_euk"/>
</dbReference>
<keyword evidence="3 4" id="KW-0501">Molybdenum cofactor biosynthesis</keyword>
<evidence type="ECO:0000256" key="2">
    <source>
        <dbReference type="ARBA" id="ARBA00022679"/>
    </source>
</evidence>
<sequence length="373" mass="42512">MDHVKLVEDPIDIAHIHQLLADEGCGASSVFVGTTRDNFQGKKVVSLAYEAYDNMALKEMNKICSDLRTKWPELRHIVIYHRLGNVPVCEASVVIAASSPHRSDALESVSFAIDQLKTRVPIWKKEIYEGDHNSEWKENKESFRPKRSVSNFNYLACPCKAEESPDEIAAPQKLVQIRVNDAELAKRVECFVNSKRAEINSQNVIDFKAEDKDLSDSCARTQSSIIKQEKSNCHLKVRRVNNRSGPQQMAFRPNYELELNKLMGSRDFVTDPSTEMKKTLHNSRLQTIELYMGLAAAHSDESVFSRIKRVEDRILQLESISPEYRHFTNLEPPSSLAPTLPKKMRKKSYSAQELGAFIQKLKDGDRDLNIHLK</sequence>
<organism evidence="5 6">
    <name type="scientific">Drosophila kikkawai</name>
    <name type="common">Fruit fly</name>
    <dbReference type="NCBI Taxonomy" id="30033"/>
    <lineage>
        <taxon>Eukaryota</taxon>
        <taxon>Metazoa</taxon>
        <taxon>Ecdysozoa</taxon>
        <taxon>Arthropoda</taxon>
        <taxon>Hexapoda</taxon>
        <taxon>Insecta</taxon>
        <taxon>Pterygota</taxon>
        <taxon>Neoptera</taxon>
        <taxon>Endopterygota</taxon>
        <taxon>Diptera</taxon>
        <taxon>Brachycera</taxon>
        <taxon>Muscomorpha</taxon>
        <taxon>Ephydroidea</taxon>
        <taxon>Drosophilidae</taxon>
        <taxon>Drosophila</taxon>
        <taxon>Sophophora</taxon>
    </lineage>
</organism>
<evidence type="ECO:0000256" key="1">
    <source>
        <dbReference type="ARBA" id="ARBA00022490"/>
    </source>
</evidence>
<feature type="binding site" evidence="4">
    <location>
        <begin position="124"/>
        <end position="126"/>
    </location>
    <ligand>
        <name>substrate</name>
    </ligand>
</feature>
<evidence type="ECO:0000256" key="4">
    <source>
        <dbReference type="HAMAP-Rule" id="MF_03052"/>
    </source>
</evidence>
<comment type="pathway">
    <text evidence="4">Cofactor biosynthesis; molybdopterin biosynthesis.</text>
</comment>
<reference evidence="6" key="1">
    <citation type="submission" date="2025-08" db="UniProtKB">
        <authorList>
            <consortium name="RefSeq"/>
        </authorList>
    </citation>
    <scope>IDENTIFICATION</scope>
    <source>
        <strain evidence="6">14028-0561.14</strain>
        <tissue evidence="6">Whole fly</tissue>
    </source>
</reference>
<dbReference type="GO" id="GO:0030366">
    <property type="term" value="F:molybdopterin synthase activity"/>
    <property type="evidence" value="ECO:0007669"/>
    <property type="project" value="UniProtKB-UniRule"/>
</dbReference>
<dbReference type="UniPathway" id="UPA00344"/>
<comment type="catalytic activity">
    <reaction evidence="4">
        <text>2 [molybdopterin-synthase sulfur-carrier protein]-C-terminal-Gly-aminoethanethioate + cyclic pyranopterin phosphate + H2O = molybdopterin + 2 [molybdopterin-synthase sulfur-carrier protein]-C-terminal Gly-Gly + 2 H(+)</text>
        <dbReference type="Rhea" id="RHEA:26333"/>
        <dbReference type="Rhea" id="RHEA-COMP:12202"/>
        <dbReference type="Rhea" id="RHEA-COMP:19907"/>
        <dbReference type="ChEBI" id="CHEBI:15377"/>
        <dbReference type="ChEBI" id="CHEBI:15378"/>
        <dbReference type="ChEBI" id="CHEBI:58698"/>
        <dbReference type="ChEBI" id="CHEBI:59648"/>
        <dbReference type="ChEBI" id="CHEBI:90778"/>
        <dbReference type="ChEBI" id="CHEBI:232372"/>
        <dbReference type="EC" id="2.8.1.12"/>
    </reaction>
</comment>
<dbReference type="GO" id="GO:0006777">
    <property type="term" value="P:Mo-molybdopterin cofactor biosynthetic process"/>
    <property type="evidence" value="ECO:0007669"/>
    <property type="project" value="UniProtKB-UniRule"/>
</dbReference>
<comment type="miscellaneous">
    <text evidence="4">This protein is produced by a bicistronic gene which also produces the large subunit (MOCS2A).</text>
</comment>
<dbReference type="PANTHER" id="PTHR23404">
    <property type="entry name" value="MOLYBDOPTERIN SYNTHASE RELATED"/>
    <property type="match status" value="1"/>
</dbReference>
<dbReference type="GO" id="GO:1990140">
    <property type="term" value="C:molybdopterin synthase complex"/>
    <property type="evidence" value="ECO:0007669"/>
    <property type="project" value="UniProtKB-UniRule"/>
</dbReference>
<evidence type="ECO:0000313" key="5">
    <source>
        <dbReference type="Proteomes" id="UP001652661"/>
    </source>
</evidence>
<dbReference type="HAMAP" id="MF_03052">
    <property type="entry name" value="MOC2B"/>
    <property type="match status" value="1"/>
</dbReference>
<comment type="subcellular location">
    <subcellularLocation>
        <location evidence="4">Cytoplasm</location>
    </subcellularLocation>
</comment>
<dbReference type="FunFam" id="3.90.1170.40:FF:000002">
    <property type="entry name" value="Molybdopterin synthase catalytic subunit"/>
    <property type="match status" value="1"/>
</dbReference>
<name>A0A6P4I9Z6_DROKI</name>
<gene>
    <name evidence="6" type="primary">Mocs2B</name>
    <name evidence="4" type="synonym">Mocs2</name>
</gene>
<keyword evidence="1 4" id="KW-0963">Cytoplasm</keyword>
<dbReference type="Gene3D" id="3.90.1170.40">
    <property type="entry name" value="Molybdopterin biosynthesis MoaE subunit"/>
    <property type="match status" value="1"/>
</dbReference>
<dbReference type="AlphaFoldDB" id="A0A6P4I9Z6"/>
<feature type="binding site" evidence="4">
    <location>
        <position position="117"/>
    </location>
    <ligand>
        <name>substrate</name>
    </ligand>
</feature>
<accession>A0A6P4I9Z6</accession>
<dbReference type="Proteomes" id="UP001652661">
    <property type="component" value="Chromosome 3R"/>
</dbReference>
<dbReference type="SUPFAM" id="SSF54690">
    <property type="entry name" value="Molybdopterin synthase subunit MoaE"/>
    <property type="match status" value="1"/>
</dbReference>
<comment type="subunit">
    <text evidence="4">Heterotetramer; composed of 2 small (MOCS2A) and 2 large (MOCS2B) subunits.</text>
</comment>